<name>A0AAD4LXD0_9AGAM</name>
<feature type="domain" description="GmrSD restriction endonucleases N-terminal" evidence="2">
    <location>
        <begin position="47"/>
        <end position="165"/>
    </location>
</feature>
<keyword evidence="4" id="KW-1185">Reference proteome</keyword>
<proteinExistence type="predicted"/>
<reference evidence="3" key="1">
    <citation type="journal article" date="2022" name="New Phytol.">
        <title>Evolutionary transition to the ectomycorrhizal habit in the genomes of a hyperdiverse lineage of mushroom-forming fungi.</title>
        <authorList>
            <person name="Looney B."/>
            <person name="Miyauchi S."/>
            <person name="Morin E."/>
            <person name="Drula E."/>
            <person name="Courty P.E."/>
            <person name="Kohler A."/>
            <person name="Kuo A."/>
            <person name="LaButti K."/>
            <person name="Pangilinan J."/>
            <person name="Lipzen A."/>
            <person name="Riley R."/>
            <person name="Andreopoulos W."/>
            <person name="He G."/>
            <person name="Johnson J."/>
            <person name="Nolan M."/>
            <person name="Tritt A."/>
            <person name="Barry K.W."/>
            <person name="Grigoriev I.V."/>
            <person name="Nagy L.G."/>
            <person name="Hibbett D."/>
            <person name="Henrissat B."/>
            <person name="Matheny P.B."/>
            <person name="Labbe J."/>
            <person name="Martin F.M."/>
        </authorList>
    </citation>
    <scope>NUCLEOTIDE SEQUENCE</scope>
    <source>
        <strain evidence="3">BPL690</strain>
    </source>
</reference>
<dbReference type="PANTHER" id="PTHR39639:SF1">
    <property type="entry name" value="DUF262 DOMAIN-CONTAINING PROTEIN"/>
    <property type="match status" value="1"/>
</dbReference>
<feature type="region of interest" description="Disordered" evidence="1">
    <location>
        <begin position="438"/>
        <end position="465"/>
    </location>
</feature>
<organism evidence="3 4">
    <name type="scientific">Multifurca ochricompacta</name>
    <dbReference type="NCBI Taxonomy" id="376703"/>
    <lineage>
        <taxon>Eukaryota</taxon>
        <taxon>Fungi</taxon>
        <taxon>Dikarya</taxon>
        <taxon>Basidiomycota</taxon>
        <taxon>Agaricomycotina</taxon>
        <taxon>Agaricomycetes</taxon>
        <taxon>Russulales</taxon>
        <taxon>Russulaceae</taxon>
        <taxon>Multifurca</taxon>
    </lineage>
</organism>
<dbReference type="PANTHER" id="PTHR39639">
    <property type="entry name" value="CHROMOSOME 16, WHOLE GENOME SHOTGUN SEQUENCE"/>
    <property type="match status" value="1"/>
</dbReference>
<dbReference type="InterPro" id="IPR004919">
    <property type="entry name" value="GmrSD_N"/>
</dbReference>
<dbReference type="Pfam" id="PF03235">
    <property type="entry name" value="GmrSD_N"/>
    <property type="match status" value="1"/>
</dbReference>
<dbReference type="EMBL" id="WTXG01000160">
    <property type="protein sequence ID" value="KAI0291383.1"/>
    <property type="molecule type" value="Genomic_DNA"/>
</dbReference>
<comment type="caution">
    <text evidence="3">The sequence shown here is derived from an EMBL/GenBank/DDBJ whole genome shotgun (WGS) entry which is preliminary data.</text>
</comment>
<dbReference type="Proteomes" id="UP001203297">
    <property type="component" value="Unassembled WGS sequence"/>
</dbReference>
<evidence type="ECO:0000259" key="2">
    <source>
        <dbReference type="Pfam" id="PF03235"/>
    </source>
</evidence>
<evidence type="ECO:0000313" key="4">
    <source>
        <dbReference type="Proteomes" id="UP001203297"/>
    </source>
</evidence>
<sequence>MSSELENGDEDYIDDPEEIDPNVFHIWNPLLQPVTIQYTTEQLHTMIHEGDIDLDPEYQRAVVWSSSKQMAIIDSLFHNYYVPPVVFAITKDPIDGVETRLCVDGKQRLTSIQKFFDGQKHWWYTTSTSTRASRAEIPLYDKKTFAQKMITCIEYRNLSPTAEREVFQRVQLGVSLTNAEKLQAISSPWANYITHLEKTHVTIDGGLVDMIAFDDTRGRAFQNVAQLVYCCSGLPADQRVPTALKLDKWLTTSPGEFASGHGIVLSRMWELATNRELDAPFRRHKAKVSPVEFVFIGAAHDFLTHHSSFFLLPRTYPFFPYSSLFNLFFVCFSKPLVTEISSIWLGVLLYTMRHGFTPAEQSRAAFILRRDLRKAHVDVRFNARVAADCWRIIDAIENGEVDIEPLSSSAGLITNATSTTAARATRAIAAAPRLTRNATNGKRKSLDSQRRTAAATQRGKKRRAI</sequence>
<protein>
    <recommendedName>
        <fullName evidence="2">GmrSD restriction endonucleases N-terminal domain-containing protein</fullName>
    </recommendedName>
</protein>
<accession>A0AAD4LXD0</accession>
<evidence type="ECO:0000256" key="1">
    <source>
        <dbReference type="SAM" id="MobiDB-lite"/>
    </source>
</evidence>
<dbReference type="AlphaFoldDB" id="A0AAD4LXD0"/>
<evidence type="ECO:0000313" key="3">
    <source>
        <dbReference type="EMBL" id="KAI0291383.1"/>
    </source>
</evidence>
<gene>
    <name evidence="3" type="ORF">B0F90DRAFT_1777103</name>
</gene>